<comment type="caution">
    <text evidence="1">The sequence shown here is derived from an EMBL/GenBank/DDBJ whole genome shotgun (WGS) entry which is preliminary data.</text>
</comment>
<evidence type="ECO:0008006" key="3">
    <source>
        <dbReference type="Google" id="ProtNLM"/>
    </source>
</evidence>
<accession>A0A4Y7T5W9</accession>
<dbReference type="STRING" id="71717.A0A4Y7T5W9"/>
<gene>
    <name evidence="1" type="ORF">FA13DRAFT_1815454</name>
</gene>
<evidence type="ECO:0000313" key="2">
    <source>
        <dbReference type="Proteomes" id="UP000298030"/>
    </source>
</evidence>
<evidence type="ECO:0000313" key="1">
    <source>
        <dbReference type="EMBL" id="TEB29348.1"/>
    </source>
</evidence>
<dbReference type="AlphaFoldDB" id="A0A4Y7T5W9"/>
<dbReference type="EMBL" id="QPFP01000028">
    <property type="protein sequence ID" value="TEB29348.1"/>
    <property type="molecule type" value="Genomic_DNA"/>
</dbReference>
<dbReference type="OrthoDB" id="2104739at2759"/>
<organism evidence="1 2">
    <name type="scientific">Coprinellus micaceus</name>
    <name type="common">Glistening ink-cap mushroom</name>
    <name type="synonym">Coprinus micaceus</name>
    <dbReference type="NCBI Taxonomy" id="71717"/>
    <lineage>
        <taxon>Eukaryota</taxon>
        <taxon>Fungi</taxon>
        <taxon>Dikarya</taxon>
        <taxon>Basidiomycota</taxon>
        <taxon>Agaricomycotina</taxon>
        <taxon>Agaricomycetes</taxon>
        <taxon>Agaricomycetidae</taxon>
        <taxon>Agaricales</taxon>
        <taxon>Agaricineae</taxon>
        <taxon>Psathyrellaceae</taxon>
        <taxon>Coprinellus</taxon>
    </lineage>
</organism>
<proteinExistence type="predicted"/>
<dbReference type="Proteomes" id="UP000298030">
    <property type="component" value="Unassembled WGS sequence"/>
</dbReference>
<sequence length="286" mass="32307">MTAISAVRKNQPLPPNPFREDLDASFHAAYEKCLRHEEAAQLSKRGAMTKTKEEQYTKEIVYGRCLGYLLTETSHTNGKRMVSDDIIKCDGQREKMNELAETYINHLIHLWGNASPLRIPEPSVVRRDRDSLGLIVPAPEDHRAAKRAMSLSVRLHSDIAKASWKALKRDNYRCMFTGCVESAAWNVLESKQDGPANTYLIRTMLPLRGLTTTEIIFTSSDPALELPDRRYLKLHAAICRVAHMSGVAEYMDKHDRDLEELSVLAPDGSSAELFTAHPQQRCVLAY</sequence>
<keyword evidence="2" id="KW-1185">Reference proteome</keyword>
<protein>
    <recommendedName>
        <fullName evidence="3">HNH nuclease domain-containing protein</fullName>
    </recommendedName>
</protein>
<reference evidence="1 2" key="1">
    <citation type="journal article" date="2019" name="Nat. Ecol. Evol.">
        <title>Megaphylogeny resolves global patterns of mushroom evolution.</title>
        <authorList>
            <person name="Varga T."/>
            <person name="Krizsan K."/>
            <person name="Foldi C."/>
            <person name="Dima B."/>
            <person name="Sanchez-Garcia M."/>
            <person name="Sanchez-Ramirez S."/>
            <person name="Szollosi G.J."/>
            <person name="Szarkandi J.G."/>
            <person name="Papp V."/>
            <person name="Albert L."/>
            <person name="Andreopoulos W."/>
            <person name="Angelini C."/>
            <person name="Antonin V."/>
            <person name="Barry K.W."/>
            <person name="Bougher N.L."/>
            <person name="Buchanan P."/>
            <person name="Buyck B."/>
            <person name="Bense V."/>
            <person name="Catcheside P."/>
            <person name="Chovatia M."/>
            <person name="Cooper J."/>
            <person name="Damon W."/>
            <person name="Desjardin D."/>
            <person name="Finy P."/>
            <person name="Geml J."/>
            <person name="Haridas S."/>
            <person name="Hughes K."/>
            <person name="Justo A."/>
            <person name="Karasinski D."/>
            <person name="Kautmanova I."/>
            <person name="Kiss B."/>
            <person name="Kocsube S."/>
            <person name="Kotiranta H."/>
            <person name="LaButti K.M."/>
            <person name="Lechner B.E."/>
            <person name="Liimatainen K."/>
            <person name="Lipzen A."/>
            <person name="Lukacs Z."/>
            <person name="Mihaltcheva S."/>
            <person name="Morgado L.N."/>
            <person name="Niskanen T."/>
            <person name="Noordeloos M.E."/>
            <person name="Ohm R.A."/>
            <person name="Ortiz-Santana B."/>
            <person name="Ovrebo C."/>
            <person name="Racz N."/>
            <person name="Riley R."/>
            <person name="Savchenko A."/>
            <person name="Shiryaev A."/>
            <person name="Soop K."/>
            <person name="Spirin V."/>
            <person name="Szebenyi C."/>
            <person name="Tomsovsky M."/>
            <person name="Tulloss R.E."/>
            <person name="Uehling J."/>
            <person name="Grigoriev I.V."/>
            <person name="Vagvolgyi C."/>
            <person name="Papp T."/>
            <person name="Martin F.M."/>
            <person name="Miettinen O."/>
            <person name="Hibbett D.S."/>
            <person name="Nagy L.G."/>
        </authorList>
    </citation>
    <scope>NUCLEOTIDE SEQUENCE [LARGE SCALE GENOMIC DNA]</scope>
    <source>
        <strain evidence="1 2">FP101781</strain>
    </source>
</reference>
<name>A0A4Y7T5W9_COPMI</name>